<feature type="domain" description="Histidine kinase" evidence="8">
    <location>
        <begin position="1"/>
        <end position="115"/>
    </location>
</feature>
<evidence type="ECO:0000256" key="2">
    <source>
        <dbReference type="ARBA" id="ARBA00012438"/>
    </source>
</evidence>
<comment type="caution">
    <text evidence="9">The sequence shown here is derived from an EMBL/GenBank/DDBJ whole genome shotgun (WGS) entry which is preliminary data.</text>
</comment>
<dbReference type="EMBL" id="AQPN01000070">
    <property type="protein sequence ID" value="EOR94975.1"/>
    <property type="molecule type" value="Genomic_DNA"/>
</dbReference>
<gene>
    <name evidence="9" type="ORF">ADIARSV_1846</name>
</gene>
<keyword evidence="10" id="KW-1185">Reference proteome</keyword>
<proteinExistence type="predicted"/>
<evidence type="ECO:0000313" key="9">
    <source>
        <dbReference type="EMBL" id="EOR94975.1"/>
    </source>
</evidence>
<comment type="catalytic activity">
    <reaction evidence="1">
        <text>ATP + protein L-histidine = ADP + protein N-phospho-L-histidine.</text>
        <dbReference type="EC" id="2.7.13.3"/>
    </reaction>
</comment>
<reference evidence="9 10" key="1">
    <citation type="journal article" date="2013" name="Genome Announc.">
        <title>Draft Genome Sequence of Arcticibacter svalbardensis Strain MN12-7T, a Member of the Family Sphingobacteriaceae Isolated from an Arctic Soil Sample.</title>
        <authorList>
            <person name="Shivaji S."/>
            <person name="Ara S."/>
            <person name="Prasad S."/>
            <person name="Manasa B.P."/>
            <person name="Begum Z."/>
            <person name="Singh A."/>
            <person name="Kumar Pinnaka A."/>
        </authorList>
    </citation>
    <scope>NUCLEOTIDE SEQUENCE [LARGE SCALE GENOMIC DNA]</scope>
    <source>
        <strain evidence="9 10">MN12-7</strain>
    </source>
</reference>
<name>R9GTV2_9SPHI</name>
<accession>R9GTV2</accession>
<dbReference type="InterPro" id="IPR050351">
    <property type="entry name" value="BphY/WalK/GraS-like"/>
</dbReference>
<dbReference type="PANTHER" id="PTHR42878:SF7">
    <property type="entry name" value="SENSOR HISTIDINE KINASE GLRK"/>
    <property type="match status" value="1"/>
</dbReference>
<protein>
    <recommendedName>
        <fullName evidence="2">histidine kinase</fullName>
        <ecNumber evidence="2">2.7.13.3</ecNumber>
    </recommendedName>
</protein>
<dbReference type="SUPFAM" id="SSF55874">
    <property type="entry name" value="ATPase domain of HSP90 chaperone/DNA topoisomerase II/histidine kinase"/>
    <property type="match status" value="1"/>
</dbReference>
<evidence type="ECO:0000256" key="3">
    <source>
        <dbReference type="ARBA" id="ARBA00022679"/>
    </source>
</evidence>
<evidence type="ECO:0000313" key="10">
    <source>
        <dbReference type="Proteomes" id="UP000014174"/>
    </source>
</evidence>
<dbReference type="EC" id="2.7.13.3" evidence="2"/>
<dbReference type="InterPro" id="IPR005467">
    <property type="entry name" value="His_kinase_dom"/>
</dbReference>
<dbReference type="eggNOG" id="COG0642">
    <property type="taxonomic scope" value="Bacteria"/>
</dbReference>
<dbReference type="GO" id="GO:0000156">
    <property type="term" value="F:phosphorelay response regulator activity"/>
    <property type="evidence" value="ECO:0007669"/>
    <property type="project" value="TreeGrafter"/>
</dbReference>
<keyword evidence="7" id="KW-0902">Two-component regulatory system</keyword>
<evidence type="ECO:0000256" key="7">
    <source>
        <dbReference type="ARBA" id="ARBA00023012"/>
    </source>
</evidence>
<evidence type="ECO:0000256" key="6">
    <source>
        <dbReference type="ARBA" id="ARBA00022840"/>
    </source>
</evidence>
<dbReference type="InterPro" id="IPR003594">
    <property type="entry name" value="HATPase_dom"/>
</dbReference>
<dbReference type="PANTHER" id="PTHR42878">
    <property type="entry name" value="TWO-COMPONENT HISTIDINE KINASE"/>
    <property type="match status" value="1"/>
</dbReference>
<keyword evidence="4" id="KW-0547">Nucleotide-binding</keyword>
<dbReference type="STRING" id="1150600.ADIARSV_1846"/>
<evidence type="ECO:0000259" key="8">
    <source>
        <dbReference type="PROSITE" id="PS50109"/>
    </source>
</evidence>
<evidence type="ECO:0000256" key="1">
    <source>
        <dbReference type="ARBA" id="ARBA00000085"/>
    </source>
</evidence>
<keyword evidence="3" id="KW-0808">Transferase</keyword>
<dbReference type="GO" id="GO:0004673">
    <property type="term" value="F:protein histidine kinase activity"/>
    <property type="evidence" value="ECO:0007669"/>
    <property type="project" value="UniProtKB-EC"/>
</dbReference>
<dbReference type="InterPro" id="IPR036890">
    <property type="entry name" value="HATPase_C_sf"/>
</dbReference>
<dbReference type="AlphaFoldDB" id="R9GTV2"/>
<dbReference type="GO" id="GO:0030295">
    <property type="term" value="F:protein kinase activator activity"/>
    <property type="evidence" value="ECO:0007669"/>
    <property type="project" value="TreeGrafter"/>
</dbReference>
<keyword evidence="9" id="KW-0238">DNA-binding</keyword>
<organism evidence="9 10">
    <name type="scientific">Arcticibacter svalbardensis MN12-7</name>
    <dbReference type="NCBI Taxonomy" id="1150600"/>
    <lineage>
        <taxon>Bacteria</taxon>
        <taxon>Pseudomonadati</taxon>
        <taxon>Bacteroidota</taxon>
        <taxon>Sphingobacteriia</taxon>
        <taxon>Sphingobacteriales</taxon>
        <taxon>Sphingobacteriaceae</taxon>
        <taxon>Arcticibacter</taxon>
    </lineage>
</organism>
<keyword evidence="5" id="KW-0418">Kinase</keyword>
<dbReference type="GO" id="GO:0005524">
    <property type="term" value="F:ATP binding"/>
    <property type="evidence" value="ECO:0007669"/>
    <property type="project" value="UniProtKB-KW"/>
</dbReference>
<dbReference type="RefSeq" id="WP_016195082.1">
    <property type="nucleotide sequence ID" value="NZ_AQPN01000070.1"/>
</dbReference>
<dbReference type="GO" id="GO:0007234">
    <property type="term" value="P:osmosensory signaling via phosphorelay pathway"/>
    <property type="evidence" value="ECO:0007669"/>
    <property type="project" value="TreeGrafter"/>
</dbReference>
<dbReference type="Gene3D" id="3.30.565.10">
    <property type="entry name" value="Histidine kinase-like ATPase, C-terminal domain"/>
    <property type="match status" value="1"/>
</dbReference>
<dbReference type="Pfam" id="PF02518">
    <property type="entry name" value="HATPase_c"/>
    <property type="match status" value="1"/>
</dbReference>
<dbReference type="Proteomes" id="UP000014174">
    <property type="component" value="Unassembled WGS sequence"/>
</dbReference>
<dbReference type="GO" id="GO:0003677">
    <property type="term" value="F:DNA binding"/>
    <property type="evidence" value="ECO:0007669"/>
    <property type="project" value="UniProtKB-KW"/>
</dbReference>
<dbReference type="PROSITE" id="PS50109">
    <property type="entry name" value="HIS_KIN"/>
    <property type="match status" value="1"/>
</dbReference>
<sequence>MDTDIVALLKDIVQRFQPAADQKDIMLQTDFSLSTFKASTDTEALNKIISNVISNAIKYCESHVIISLSDINMEANKFSIEVKSNGNLIPVELKERIFDTFFRIKETRSKLGTGL</sequence>
<evidence type="ECO:0000256" key="5">
    <source>
        <dbReference type="ARBA" id="ARBA00022777"/>
    </source>
</evidence>
<evidence type="ECO:0000256" key="4">
    <source>
        <dbReference type="ARBA" id="ARBA00022741"/>
    </source>
</evidence>
<dbReference type="OrthoDB" id="9124519at2"/>
<keyword evidence="6" id="KW-0067">ATP-binding</keyword>